<organism evidence="1 2">
    <name type="scientific">Gossypium arboreum</name>
    <name type="common">Tree cotton</name>
    <name type="synonym">Gossypium nanking</name>
    <dbReference type="NCBI Taxonomy" id="29729"/>
    <lineage>
        <taxon>Eukaryota</taxon>
        <taxon>Viridiplantae</taxon>
        <taxon>Streptophyta</taxon>
        <taxon>Embryophyta</taxon>
        <taxon>Tracheophyta</taxon>
        <taxon>Spermatophyta</taxon>
        <taxon>Magnoliopsida</taxon>
        <taxon>eudicotyledons</taxon>
        <taxon>Gunneridae</taxon>
        <taxon>Pentapetalae</taxon>
        <taxon>rosids</taxon>
        <taxon>malvids</taxon>
        <taxon>Malvales</taxon>
        <taxon>Malvaceae</taxon>
        <taxon>Malvoideae</taxon>
        <taxon>Gossypium</taxon>
    </lineage>
</organism>
<keyword evidence="2" id="KW-1185">Reference proteome</keyword>
<protein>
    <submittedName>
        <fullName evidence="1">Uncharacterized protein</fullName>
    </submittedName>
</protein>
<dbReference type="Proteomes" id="UP001358586">
    <property type="component" value="Chromosome 2"/>
</dbReference>
<name>A0ABR0QUB2_GOSAR</name>
<sequence length="205" mass="23120">MKLEAQMTGLQTNLLQWLGRIEHWQWTQSYDDGFRYGQITNNLVEAVNFVLRRTCHLPIFVVFLATFNRLAILGPKIRLRQVKQTEIGYVHVEAIRKAMAVNARRAQTMNAKLYSCDFESFQLGICSFGMLILRALSSDKAKYEGHGQLLPLAVVMGIISDAIFGINQPLTVVSMDVVLREKHCGPHTIKGSRAADIVLDKCLVD</sequence>
<evidence type="ECO:0000313" key="1">
    <source>
        <dbReference type="EMBL" id="KAK5842893.1"/>
    </source>
</evidence>
<reference evidence="1 2" key="1">
    <citation type="submission" date="2023-03" db="EMBL/GenBank/DDBJ databases">
        <title>WGS of Gossypium arboreum.</title>
        <authorList>
            <person name="Yu D."/>
        </authorList>
    </citation>
    <scope>NUCLEOTIDE SEQUENCE [LARGE SCALE GENOMIC DNA]</scope>
    <source>
        <tissue evidence="1">Leaf</tissue>
    </source>
</reference>
<evidence type="ECO:0000313" key="2">
    <source>
        <dbReference type="Proteomes" id="UP001358586"/>
    </source>
</evidence>
<gene>
    <name evidence="1" type="ORF">PVK06_005311</name>
</gene>
<dbReference type="EMBL" id="JARKNE010000002">
    <property type="protein sequence ID" value="KAK5842893.1"/>
    <property type="molecule type" value="Genomic_DNA"/>
</dbReference>
<comment type="caution">
    <text evidence="1">The sequence shown here is derived from an EMBL/GenBank/DDBJ whole genome shotgun (WGS) entry which is preliminary data.</text>
</comment>
<proteinExistence type="predicted"/>
<accession>A0ABR0QUB2</accession>